<keyword evidence="8" id="KW-0492">Microsome</keyword>
<evidence type="ECO:0000256" key="12">
    <source>
        <dbReference type="ARBA" id="ARBA00023136"/>
    </source>
</evidence>
<sequence length="503" mass="58393">MEIFTLSLLLIVCYSLYYYFNKQLRFFHDKNLPYKSGWPLFGNFFYAFLRRKHMLDIIEEIYKVNSEAKYIGGFNFTKPVFVIRDLDLIKNITIKNFDHFQDHRTFFDANTDKIMGGNVFNLKGDVWRESRNLLSPVFTSKKMKAMFELMVDCGERFVNYLEKQSEESRKIVDTKNLFTKFTNDVIATCAFGITVDSLKNPENDFYVLGRKVTNFEGQQMLKFLIAGAFPKLIKWLKIKFVDDKTRIFFENIVSTTIALRDAKGISRPDMLQHLIDSRNKDYKHFTLDMTYITAQLFIFFFGGFETTSSQMCIIAHELAINPDIQKRLQNEIDKVLEETNGRPTYEAITEMAYLDAIFNESLRLHTQGGIIDRVCTKAFELPPALPDSKPFSMQPGMNIWIPASAIHRDPNYYENPTKFDPDRYFQKKVSINDVFNLGFGIGPRSCIGNRFALLETKILIFSLLSKFNLKPNAKTCSPFKYSAVVFNIKPVGGYTLSIECRNK</sequence>
<dbReference type="GO" id="GO:0004497">
    <property type="term" value="F:monooxygenase activity"/>
    <property type="evidence" value="ECO:0007669"/>
    <property type="project" value="UniProtKB-KW"/>
</dbReference>
<evidence type="ECO:0000256" key="14">
    <source>
        <dbReference type="RuleBase" id="RU000461"/>
    </source>
</evidence>
<gene>
    <name evidence="16" type="primary">LOC105368184</name>
</gene>
<evidence type="ECO:0000256" key="2">
    <source>
        <dbReference type="ARBA" id="ARBA00004174"/>
    </source>
</evidence>
<dbReference type="PRINTS" id="PR00385">
    <property type="entry name" value="P450"/>
</dbReference>
<keyword evidence="9 14" id="KW-0560">Oxidoreductase</keyword>
<dbReference type="InterPro" id="IPR001128">
    <property type="entry name" value="Cyt_P450"/>
</dbReference>
<reference evidence="16" key="1">
    <citation type="submission" date="2025-08" db="UniProtKB">
        <authorList>
            <consortium name="RefSeq"/>
        </authorList>
    </citation>
    <scope>IDENTIFICATION</scope>
</reference>
<keyword evidence="10 13" id="KW-0408">Iron</keyword>
<dbReference type="Proteomes" id="UP000695007">
    <property type="component" value="Unplaced"/>
</dbReference>
<evidence type="ECO:0000256" key="4">
    <source>
        <dbReference type="ARBA" id="ARBA00010617"/>
    </source>
</evidence>
<dbReference type="InterPro" id="IPR050476">
    <property type="entry name" value="Insect_CytP450_Detox"/>
</dbReference>
<evidence type="ECO:0000256" key="3">
    <source>
        <dbReference type="ARBA" id="ARBA00004406"/>
    </source>
</evidence>
<evidence type="ECO:0000313" key="16">
    <source>
        <dbReference type="RefSeq" id="XP_011505443.1"/>
    </source>
</evidence>
<dbReference type="PANTHER" id="PTHR24292">
    <property type="entry name" value="CYTOCHROME P450"/>
    <property type="match status" value="1"/>
</dbReference>
<dbReference type="KEGG" id="csol:105368184"/>
<evidence type="ECO:0000313" key="15">
    <source>
        <dbReference type="Proteomes" id="UP000695007"/>
    </source>
</evidence>
<organism evidence="15 16">
    <name type="scientific">Ceratosolen solmsi marchali</name>
    <dbReference type="NCBI Taxonomy" id="326594"/>
    <lineage>
        <taxon>Eukaryota</taxon>
        <taxon>Metazoa</taxon>
        <taxon>Ecdysozoa</taxon>
        <taxon>Arthropoda</taxon>
        <taxon>Hexapoda</taxon>
        <taxon>Insecta</taxon>
        <taxon>Pterygota</taxon>
        <taxon>Neoptera</taxon>
        <taxon>Endopterygota</taxon>
        <taxon>Hymenoptera</taxon>
        <taxon>Apocrita</taxon>
        <taxon>Proctotrupomorpha</taxon>
        <taxon>Chalcidoidea</taxon>
        <taxon>Agaonidae</taxon>
        <taxon>Agaoninae</taxon>
        <taxon>Ceratosolen</taxon>
    </lineage>
</organism>
<evidence type="ECO:0000256" key="8">
    <source>
        <dbReference type="ARBA" id="ARBA00022848"/>
    </source>
</evidence>
<dbReference type="Gene3D" id="1.10.630.10">
    <property type="entry name" value="Cytochrome P450"/>
    <property type="match status" value="1"/>
</dbReference>
<dbReference type="PANTHER" id="PTHR24292:SF54">
    <property type="entry name" value="CYP9F3-RELATED"/>
    <property type="match status" value="1"/>
</dbReference>
<keyword evidence="12" id="KW-0472">Membrane</keyword>
<comment type="cofactor">
    <cofactor evidence="1 13">
        <name>heme</name>
        <dbReference type="ChEBI" id="CHEBI:30413"/>
    </cofactor>
</comment>
<comment type="subcellular location">
    <subcellularLocation>
        <location evidence="3">Endoplasmic reticulum membrane</location>
        <topology evidence="3">Peripheral membrane protein</topology>
    </subcellularLocation>
    <subcellularLocation>
        <location evidence="2">Microsome membrane</location>
        <topology evidence="2">Peripheral membrane protein</topology>
    </subcellularLocation>
</comment>
<evidence type="ECO:0000256" key="5">
    <source>
        <dbReference type="ARBA" id="ARBA00022617"/>
    </source>
</evidence>
<dbReference type="InterPro" id="IPR036396">
    <property type="entry name" value="Cyt_P450_sf"/>
</dbReference>
<evidence type="ECO:0000256" key="11">
    <source>
        <dbReference type="ARBA" id="ARBA00023033"/>
    </source>
</evidence>
<keyword evidence="7" id="KW-0256">Endoplasmic reticulum</keyword>
<dbReference type="RefSeq" id="XP_011505443.1">
    <property type="nucleotide sequence ID" value="XM_011507141.1"/>
</dbReference>
<dbReference type="GO" id="GO:0005506">
    <property type="term" value="F:iron ion binding"/>
    <property type="evidence" value="ECO:0007669"/>
    <property type="project" value="InterPro"/>
</dbReference>
<comment type="similarity">
    <text evidence="4 14">Belongs to the cytochrome P450 family.</text>
</comment>
<name>A0AAJ6YW35_9HYME</name>
<dbReference type="InterPro" id="IPR017972">
    <property type="entry name" value="Cyt_P450_CS"/>
</dbReference>
<evidence type="ECO:0000256" key="10">
    <source>
        <dbReference type="ARBA" id="ARBA00023004"/>
    </source>
</evidence>
<keyword evidence="11 14" id="KW-0503">Monooxygenase</keyword>
<protein>
    <submittedName>
        <fullName evidence="16">Cytochrome P450 9e2-like</fullName>
    </submittedName>
</protein>
<evidence type="ECO:0000256" key="7">
    <source>
        <dbReference type="ARBA" id="ARBA00022824"/>
    </source>
</evidence>
<keyword evidence="5 13" id="KW-0349">Heme</keyword>
<evidence type="ECO:0000256" key="6">
    <source>
        <dbReference type="ARBA" id="ARBA00022723"/>
    </source>
</evidence>
<dbReference type="PROSITE" id="PS00086">
    <property type="entry name" value="CYTOCHROME_P450"/>
    <property type="match status" value="1"/>
</dbReference>
<keyword evidence="6 13" id="KW-0479">Metal-binding</keyword>
<dbReference type="GO" id="GO:0005789">
    <property type="term" value="C:endoplasmic reticulum membrane"/>
    <property type="evidence" value="ECO:0007669"/>
    <property type="project" value="UniProtKB-SubCell"/>
</dbReference>
<evidence type="ECO:0000256" key="13">
    <source>
        <dbReference type="PIRSR" id="PIRSR602401-1"/>
    </source>
</evidence>
<feature type="binding site" description="axial binding residue" evidence="13">
    <location>
        <position position="446"/>
    </location>
    <ligand>
        <name>heme</name>
        <dbReference type="ChEBI" id="CHEBI:30413"/>
    </ligand>
    <ligandPart>
        <name>Fe</name>
        <dbReference type="ChEBI" id="CHEBI:18248"/>
    </ligandPart>
</feature>
<dbReference type="CDD" id="cd11056">
    <property type="entry name" value="CYP6-like"/>
    <property type="match status" value="1"/>
</dbReference>
<dbReference type="SUPFAM" id="SSF48264">
    <property type="entry name" value="Cytochrome P450"/>
    <property type="match status" value="1"/>
</dbReference>
<keyword evidence="15" id="KW-1185">Reference proteome</keyword>
<evidence type="ECO:0000256" key="1">
    <source>
        <dbReference type="ARBA" id="ARBA00001971"/>
    </source>
</evidence>
<dbReference type="FunFam" id="1.10.630.10:FF:000042">
    <property type="entry name" value="Cytochrome P450"/>
    <property type="match status" value="1"/>
</dbReference>
<proteinExistence type="inferred from homology"/>
<dbReference type="AlphaFoldDB" id="A0AAJ6YW35"/>
<accession>A0AAJ6YW35</accession>
<dbReference type="PRINTS" id="PR00463">
    <property type="entry name" value="EP450I"/>
</dbReference>
<dbReference type="GeneID" id="105368184"/>
<dbReference type="GO" id="GO:0020037">
    <property type="term" value="F:heme binding"/>
    <property type="evidence" value="ECO:0007669"/>
    <property type="project" value="InterPro"/>
</dbReference>
<dbReference type="GO" id="GO:0016705">
    <property type="term" value="F:oxidoreductase activity, acting on paired donors, with incorporation or reduction of molecular oxygen"/>
    <property type="evidence" value="ECO:0007669"/>
    <property type="project" value="InterPro"/>
</dbReference>
<evidence type="ECO:0000256" key="9">
    <source>
        <dbReference type="ARBA" id="ARBA00023002"/>
    </source>
</evidence>
<dbReference type="Pfam" id="PF00067">
    <property type="entry name" value="p450"/>
    <property type="match status" value="1"/>
</dbReference>
<dbReference type="InterPro" id="IPR002401">
    <property type="entry name" value="Cyt_P450_E_grp-I"/>
</dbReference>